<dbReference type="AlphaFoldDB" id="A0A0F4GX26"/>
<evidence type="ECO:0000313" key="2">
    <source>
        <dbReference type="EMBL" id="KJY00771.1"/>
    </source>
</evidence>
<feature type="compositionally biased region" description="Polar residues" evidence="1">
    <location>
        <begin position="10"/>
        <end position="25"/>
    </location>
</feature>
<name>A0A0F4GX26_9PEZI</name>
<proteinExistence type="predicted"/>
<reference evidence="2 3" key="1">
    <citation type="submission" date="2015-03" db="EMBL/GenBank/DDBJ databases">
        <title>RNA-seq based gene annotation and comparative genomics of four Zymoseptoria species reveal species-specific pathogenicity related genes and transposable element activity.</title>
        <authorList>
            <person name="Grandaubert J."/>
            <person name="Bhattacharyya A."/>
            <person name="Stukenbrock E.H."/>
        </authorList>
    </citation>
    <scope>NUCLEOTIDE SEQUENCE [LARGE SCALE GENOMIC DNA]</scope>
    <source>
        <strain evidence="2 3">Zb18110</strain>
    </source>
</reference>
<accession>A0A0F4GX26</accession>
<keyword evidence="3" id="KW-1185">Reference proteome</keyword>
<organism evidence="2 3">
    <name type="scientific">Zymoseptoria brevis</name>
    <dbReference type="NCBI Taxonomy" id="1047168"/>
    <lineage>
        <taxon>Eukaryota</taxon>
        <taxon>Fungi</taxon>
        <taxon>Dikarya</taxon>
        <taxon>Ascomycota</taxon>
        <taxon>Pezizomycotina</taxon>
        <taxon>Dothideomycetes</taxon>
        <taxon>Dothideomycetidae</taxon>
        <taxon>Mycosphaerellales</taxon>
        <taxon>Mycosphaerellaceae</taxon>
        <taxon>Zymoseptoria</taxon>
    </lineage>
</organism>
<evidence type="ECO:0000313" key="3">
    <source>
        <dbReference type="Proteomes" id="UP000033647"/>
    </source>
</evidence>
<protein>
    <submittedName>
        <fullName evidence="2">Uncharacterized protein</fullName>
    </submittedName>
</protein>
<dbReference type="Proteomes" id="UP000033647">
    <property type="component" value="Unassembled WGS sequence"/>
</dbReference>
<comment type="caution">
    <text evidence="2">The sequence shown here is derived from an EMBL/GenBank/DDBJ whole genome shotgun (WGS) entry which is preliminary data.</text>
</comment>
<evidence type="ECO:0000256" key="1">
    <source>
        <dbReference type="SAM" id="MobiDB-lite"/>
    </source>
</evidence>
<gene>
    <name evidence="2" type="ORF">TI39_contig313g00001</name>
</gene>
<sequence length="195" mass="20722">MRPSVLAELNDSTGDLPTVDSSTPPRTGLFGTATDALPPVDVAADNPHLVATGNVTPVEADKFPPVETAVDNLPLVAQANAEQSSTTLAHWAGLPATPLPFRKLVVIDDRNMQRICKWDLAKQGKYCPTGCRAPSTSVQSTRGTSPAMRVSLALMVNTPSSIPRTAILSGCRSTRCRTGHIGKCSRYSFFTSAFP</sequence>
<dbReference type="EMBL" id="LAFY01000305">
    <property type="protein sequence ID" value="KJY00771.1"/>
    <property type="molecule type" value="Genomic_DNA"/>
</dbReference>
<feature type="region of interest" description="Disordered" evidence="1">
    <location>
        <begin position="1"/>
        <end position="26"/>
    </location>
</feature>